<proteinExistence type="predicted"/>
<comment type="caution">
    <text evidence="2">The sequence shown here is derived from an EMBL/GenBank/DDBJ whole genome shotgun (WGS) entry which is preliminary data.</text>
</comment>
<reference evidence="2 3" key="1">
    <citation type="journal article" date="2020" name="Nature">
        <title>Six reference-quality genomes reveal evolution of bat adaptations.</title>
        <authorList>
            <person name="Jebb D."/>
            <person name="Huang Z."/>
            <person name="Pippel M."/>
            <person name="Hughes G.M."/>
            <person name="Lavrichenko K."/>
            <person name="Devanna P."/>
            <person name="Winkler S."/>
            <person name="Jermiin L.S."/>
            <person name="Skirmuntt E.C."/>
            <person name="Katzourakis A."/>
            <person name="Burkitt-Gray L."/>
            <person name="Ray D.A."/>
            <person name="Sullivan K.A.M."/>
            <person name="Roscito J.G."/>
            <person name="Kirilenko B.M."/>
            <person name="Davalos L.M."/>
            <person name="Corthals A.P."/>
            <person name="Power M.L."/>
            <person name="Jones G."/>
            <person name="Ransome R.D."/>
            <person name="Dechmann D.K.N."/>
            <person name="Locatelli A.G."/>
            <person name="Puechmaille S.J."/>
            <person name="Fedrigo O."/>
            <person name="Jarvis E.D."/>
            <person name="Hiller M."/>
            <person name="Vernes S.C."/>
            <person name="Myers E.W."/>
            <person name="Teeling E.C."/>
        </authorList>
    </citation>
    <scope>NUCLEOTIDE SEQUENCE [LARGE SCALE GENOMIC DNA]</scope>
    <source>
        <strain evidence="2">MRouAeg1</strain>
        <tissue evidence="2">Muscle</tissue>
    </source>
</reference>
<dbReference type="EMBL" id="JACASE010000015">
    <property type="protein sequence ID" value="KAF6404940.1"/>
    <property type="molecule type" value="Genomic_DNA"/>
</dbReference>
<dbReference type="AlphaFoldDB" id="A0A7J8C286"/>
<organism evidence="2 3">
    <name type="scientific">Rousettus aegyptiacus</name>
    <name type="common">Egyptian fruit bat</name>
    <name type="synonym">Pteropus aegyptiacus</name>
    <dbReference type="NCBI Taxonomy" id="9407"/>
    <lineage>
        <taxon>Eukaryota</taxon>
        <taxon>Metazoa</taxon>
        <taxon>Chordata</taxon>
        <taxon>Craniata</taxon>
        <taxon>Vertebrata</taxon>
        <taxon>Euteleostomi</taxon>
        <taxon>Mammalia</taxon>
        <taxon>Eutheria</taxon>
        <taxon>Laurasiatheria</taxon>
        <taxon>Chiroptera</taxon>
        <taxon>Yinpterochiroptera</taxon>
        <taxon>Pteropodoidea</taxon>
        <taxon>Pteropodidae</taxon>
        <taxon>Rousettinae</taxon>
        <taxon>Rousettus</taxon>
    </lineage>
</organism>
<accession>A0A7J8C286</accession>
<evidence type="ECO:0000256" key="1">
    <source>
        <dbReference type="SAM" id="MobiDB-lite"/>
    </source>
</evidence>
<sequence length="128" mass="13860">MTQRWRGKAPAPRRPCWKGPEQTPVDRGIGVARPHVDDDGFQTAFERRGCGSHAGTAELTGARSIFPGRELQPGARPSSPNAPKRFNGEYEAGVMSRAAFTRLTPCHAPGRIEPAALLYINGSFSKMG</sequence>
<evidence type="ECO:0000313" key="3">
    <source>
        <dbReference type="Proteomes" id="UP000593571"/>
    </source>
</evidence>
<keyword evidence="3" id="KW-1185">Reference proteome</keyword>
<protein>
    <submittedName>
        <fullName evidence="2">Uncharacterized protein</fullName>
    </submittedName>
</protein>
<dbReference type="Proteomes" id="UP000593571">
    <property type="component" value="Unassembled WGS sequence"/>
</dbReference>
<name>A0A7J8C286_ROUAE</name>
<evidence type="ECO:0000313" key="2">
    <source>
        <dbReference type="EMBL" id="KAF6404940.1"/>
    </source>
</evidence>
<feature type="region of interest" description="Disordered" evidence="1">
    <location>
        <begin position="1"/>
        <end position="29"/>
    </location>
</feature>
<gene>
    <name evidence="2" type="ORF">HJG63_009270</name>
</gene>